<feature type="binding site" evidence="1">
    <location>
        <position position="57"/>
    </location>
    <ligand>
        <name>substrate</name>
    </ligand>
</feature>
<evidence type="ECO:0000256" key="1">
    <source>
        <dbReference type="PIRSR" id="PIRSR613078-2"/>
    </source>
</evidence>
<dbReference type="InterPro" id="IPR050275">
    <property type="entry name" value="PGM_Phosphatase"/>
</dbReference>
<dbReference type="PROSITE" id="PS00175">
    <property type="entry name" value="PG_MUTASE"/>
    <property type="match status" value="1"/>
</dbReference>
<feature type="binding site" evidence="1">
    <location>
        <begin position="7"/>
        <end position="14"/>
    </location>
    <ligand>
        <name>substrate</name>
    </ligand>
</feature>
<accession>A0A9D1X524</accession>
<sequence>MKIYLVRHGETTLNARGCYYGRTDVCLSGRGRRQAEELRNFFGQIPLDTVVTSPLKRAAETAEIILSGRGIAGASEQTEPADRGTMAEGAGRDSTTEAIKIYRDERLCEQDFGIFEGLTYRELTKRYPEQLDAWNRDYFGYRIPEGESFLDVRRRVELFFGDLKERAATAGWESALLLVAHKGTLGHFLAVSLGLPPEGYWNFVFEQGCYSRIDLEDGYAIIRKLNQSARE</sequence>
<reference evidence="2" key="1">
    <citation type="journal article" date="2021" name="PeerJ">
        <title>Extensive microbial diversity within the chicken gut microbiome revealed by metagenomics and culture.</title>
        <authorList>
            <person name="Gilroy R."/>
            <person name="Ravi A."/>
            <person name="Getino M."/>
            <person name="Pursley I."/>
            <person name="Horton D.L."/>
            <person name="Alikhan N.F."/>
            <person name="Baker D."/>
            <person name="Gharbi K."/>
            <person name="Hall N."/>
            <person name="Watson M."/>
            <person name="Adriaenssens E.M."/>
            <person name="Foster-Nyarko E."/>
            <person name="Jarju S."/>
            <person name="Secka A."/>
            <person name="Antonio M."/>
            <person name="Oren A."/>
            <person name="Chaudhuri R.R."/>
            <person name="La Ragione R."/>
            <person name="Hildebrand F."/>
            <person name="Pallen M.J."/>
        </authorList>
    </citation>
    <scope>NUCLEOTIDE SEQUENCE</scope>
    <source>
        <strain evidence="2">ChiSxjej3B15-1167</strain>
    </source>
</reference>
<dbReference type="SUPFAM" id="SSF53254">
    <property type="entry name" value="Phosphoglycerate mutase-like"/>
    <property type="match status" value="1"/>
</dbReference>
<protein>
    <submittedName>
        <fullName evidence="2">Histidine phosphatase family protein</fullName>
    </submittedName>
</protein>
<evidence type="ECO:0000313" key="2">
    <source>
        <dbReference type="EMBL" id="HIX73088.1"/>
    </source>
</evidence>
<dbReference type="AlphaFoldDB" id="A0A9D1X524"/>
<name>A0A9D1X524_9FIRM</name>
<dbReference type="GO" id="GO:0016791">
    <property type="term" value="F:phosphatase activity"/>
    <property type="evidence" value="ECO:0007669"/>
    <property type="project" value="TreeGrafter"/>
</dbReference>
<dbReference type="GO" id="GO:0005737">
    <property type="term" value="C:cytoplasm"/>
    <property type="evidence" value="ECO:0007669"/>
    <property type="project" value="TreeGrafter"/>
</dbReference>
<gene>
    <name evidence="2" type="ORF">H9849_08710</name>
</gene>
<dbReference type="InterPro" id="IPR001345">
    <property type="entry name" value="PG/BPGM_mutase_AS"/>
</dbReference>
<dbReference type="InterPro" id="IPR029033">
    <property type="entry name" value="His_PPase_superfam"/>
</dbReference>
<dbReference type="Gene3D" id="3.40.50.1240">
    <property type="entry name" value="Phosphoglycerate mutase-like"/>
    <property type="match status" value="1"/>
</dbReference>
<dbReference type="Pfam" id="PF00300">
    <property type="entry name" value="His_Phos_1"/>
    <property type="match status" value="2"/>
</dbReference>
<comment type="caution">
    <text evidence="2">The sequence shown here is derived from an EMBL/GenBank/DDBJ whole genome shotgun (WGS) entry which is preliminary data.</text>
</comment>
<reference evidence="2" key="2">
    <citation type="submission" date="2021-04" db="EMBL/GenBank/DDBJ databases">
        <authorList>
            <person name="Gilroy R."/>
        </authorList>
    </citation>
    <scope>NUCLEOTIDE SEQUENCE</scope>
    <source>
        <strain evidence="2">ChiSxjej3B15-1167</strain>
    </source>
</reference>
<dbReference type="PANTHER" id="PTHR48100:SF59">
    <property type="entry name" value="ADENOSYLCOBALAMIN_ALPHA-RIBAZOLE PHOSPHATASE"/>
    <property type="match status" value="1"/>
</dbReference>
<dbReference type="PANTHER" id="PTHR48100">
    <property type="entry name" value="BROAD-SPECIFICITY PHOSPHATASE YOR283W-RELATED"/>
    <property type="match status" value="1"/>
</dbReference>
<evidence type="ECO:0000313" key="3">
    <source>
        <dbReference type="Proteomes" id="UP000886805"/>
    </source>
</evidence>
<dbReference type="InterPro" id="IPR013078">
    <property type="entry name" value="His_Pase_superF_clade-1"/>
</dbReference>
<dbReference type="CDD" id="cd07067">
    <property type="entry name" value="HP_PGM_like"/>
    <property type="match status" value="1"/>
</dbReference>
<proteinExistence type="predicted"/>
<organism evidence="2 3">
    <name type="scientific">Candidatus Anaerobutyricum stercoripullorum</name>
    <dbReference type="NCBI Taxonomy" id="2838456"/>
    <lineage>
        <taxon>Bacteria</taxon>
        <taxon>Bacillati</taxon>
        <taxon>Bacillota</taxon>
        <taxon>Clostridia</taxon>
        <taxon>Lachnospirales</taxon>
        <taxon>Lachnospiraceae</taxon>
        <taxon>Anaerobutyricum</taxon>
    </lineage>
</organism>
<dbReference type="Proteomes" id="UP000886805">
    <property type="component" value="Unassembled WGS sequence"/>
</dbReference>
<dbReference type="EMBL" id="DXEQ01000261">
    <property type="protein sequence ID" value="HIX73088.1"/>
    <property type="molecule type" value="Genomic_DNA"/>
</dbReference>
<dbReference type="SMART" id="SM00855">
    <property type="entry name" value="PGAM"/>
    <property type="match status" value="1"/>
</dbReference>